<name>A0A7T3X5C9_AERCA</name>
<dbReference type="AlphaFoldDB" id="A0A7T3X5C9"/>
<dbReference type="RefSeq" id="WP_198497827.1">
    <property type="nucleotide sequence ID" value="NZ_JAPQMO010000016.1"/>
</dbReference>
<evidence type="ECO:0000313" key="1">
    <source>
        <dbReference type="EMBL" id="QQA62396.1"/>
    </source>
</evidence>
<proteinExistence type="predicted"/>
<dbReference type="InterPro" id="IPR019289">
    <property type="entry name" value="Phage_tail_E/E"/>
</dbReference>
<organism evidence="1">
    <name type="scientific">Aeromonas caviae</name>
    <name type="common">Aeromonas punctata</name>
    <dbReference type="NCBI Taxonomy" id="648"/>
    <lineage>
        <taxon>Bacteria</taxon>
        <taxon>Pseudomonadati</taxon>
        <taxon>Pseudomonadota</taxon>
        <taxon>Gammaproteobacteria</taxon>
        <taxon>Aeromonadales</taxon>
        <taxon>Aeromonadaceae</taxon>
        <taxon>Aeromonas</taxon>
    </lineage>
</organism>
<sequence length="94" mass="10274">MTQKTVTLDNPIQHGEQTISEIVVRKPMAGQLRGLNMTDILQMDVNALSKLLPRITSPALTEVDISAMDPADLMQLGQEVAAFLLPKKLAYLTA</sequence>
<dbReference type="Pfam" id="PF10109">
    <property type="entry name" value="Phage_TAC_7"/>
    <property type="match status" value="1"/>
</dbReference>
<reference evidence="1" key="1">
    <citation type="submission" date="2020-12" db="EMBL/GenBank/DDBJ databases">
        <title>GES Beta-lactamases isolated from hospital effluents in Brazil.</title>
        <authorList>
            <person name="Conte D."/>
            <person name="Mesa D."/>
            <person name="Palmeiro J.K."/>
            <person name="Dalla-Costa L.M."/>
        </authorList>
    </citation>
    <scope>NUCLEOTIDE SEQUENCE [LARGE SCALE GENOMIC DNA]</scope>
    <source>
        <strain evidence="1">Aero21</strain>
    </source>
</reference>
<gene>
    <name evidence="1" type="ORF">JC965_07985</name>
</gene>
<accession>A0A7T3X5C9</accession>
<dbReference type="EMBL" id="CP065937">
    <property type="protein sequence ID" value="QQA62396.1"/>
    <property type="molecule type" value="Genomic_DNA"/>
</dbReference>
<protein>
    <submittedName>
        <fullName evidence="1">Phage tail assembly protein</fullName>
    </submittedName>
</protein>